<organism evidence="2 3">
    <name type="scientific">Paraburkholderia guartelaensis</name>
    <dbReference type="NCBI Taxonomy" id="2546446"/>
    <lineage>
        <taxon>Bacteria</taxon>
        <taxon>Pseudomonadati</taxon>
        <taxon>Pseudomonadota</taxon>
        <taxon>Betaproteobacteria</taxon>
        <taxon>Burkholderiales</taxon>
        <taxon>Burkholderiaceae</taxon>
        <taxon>Paraburkholderia</taxon>
    </lineage>
</organism>
<dbReference type="InterPro" id="IPR001036">
    <property type="entry name" value="Acrflvin-R"/>
</dbReference>
<dbReference type="SUPFAM" id="SSF82866">
    <property type="entry name" value="Multidrug efflux transporter AcrB transmembrane domain"/>
    <property type="match status" value="1"/>
</dbReference>
<evidence type="ECO:0000256" key="1">
    <source>
        <dbReference type="SAM" id="Phobius"/>
    </source>
</evidence>
<keyword evidence="1" id="KW-1133">Transmembrane helix</keyword>
<keyword evidence="1" id="KW-0812">Transmembrane</keyword>
<proteinExistence type="predicted"/>
<dbReference type="Pfam" id="PF00873">
    <property type="entry name" value="ACR_tran"/>
    <property type="match status" value="1"/>
</dbReference>
<dbReference type="EMBL" id="JAYMRW010000028">
    <property type="protein sequence ID" value="MEM5452977.1"/>
    <property type="molecule type" value="Genomic_DNA"/>
</dbReference>
<protein>
    <submittedName>
        <fullName evidence="2">Efflux RND transporter permease subunit</fullName>
    </submittedName>
</protein>
<dbReference type="PANTHER" id="PTHR32063">
    <property type="match status" value="1"/>
</dbReference>
<reference evidence="2 3" key="1">
    <citation type="submission" date="2024-01" db="EMBL/GenBank/DDBJ databases">
        <title>The diversity of rhizobia nodulating Mimosa spp. in eleven states of Brazil covering several biomes is determined by host plant, location, and edaphic factors.</title>
        <authorList>
            <person name="Rouws L."/>
            <person name="Barauna A."/>
            <person name="Beukes C."/>
            <person name="De Faria S.M."/>
            <person name="Gross E."/>
            <person name="Dos Reis Junior F.B."/>
            <person name="Simon M."/>
            <person name="Maluk M."/>
            <person name="Odee D.W."/>
            <person name="Kenicer G."/>
            <person name="Young J.P.W."/>
            <person name="Reis V.M."/>
            <person name="Zilli J."/>
            <person name="James E.K."/>
        </authorList>
    </citation>
    <scope>NUCLEOTIDE SEQUENCE [LARGE SCALE GENOMIC DNA]</scope>
    <source>
        <strain evidence="2 3">JPY164</strain>
    </source>
</reference>
<comment type="caution">
    <text evidence="2">The sequence shown here is derived from an EMBL/GenBank/DDBJ whole genome shotgun (WGS) entry which is preliminary data.</text>
</comment>
<keyword evidence="1" id="KW-0472">Membrane</keyword>
<gene>
    <name evidence="2" type="ORF">VSR33_36835</name>
</gene>
<accession>A0ABU9SPQ8</accession>
<name>A0ABU9SPQ8_9BURK</name>
<dbReference type="PANTHER" id="PTHR32063:SF17">
    <property type="entry name" value="CATION EFFLUX SYSTEM PROTEIN"/>
    <property type="match status" value="1"/>
</dbReference>
<keyword evidence="3" id="KW-1185">Reference proteome</keyword>
<feature type="transmembrane region" description="Helical" evidence="1">
    <location>
        <begin position="25"/>
        <end position="46"/>
    </location>
</feature>
<dbReference type="Proteomes" id="UP001390669">
    <property type="component" value="Unassembled WGS sequence"/>
</dbReference>
<sequence>MLGVVPLATLGGLVALNIRGETLNNATAVGFIALFGVAVQNGIIMVSNINRLRG</sequence>
<dbReference type="Gene3D" id="1.20.1640.10">
    <property type="entry name" value="Multidrug efflux transporter AcrB transmembrane domain"/>
    <property type="match status" value="1"/>
</dbReference>
<evidence type="ECO:0000313" key="2">
    <source>
        <dbReference type="EMBL" id="MEM5452977.1"/>
    </source>
</evidence>
<evidence type="ECO:0000313" key="3">
    <source>
        <dbReference type="Proteomes" id="UP001390669"/>
    </source>
</evidence>
<dbReference type="RefSeq" id="WP_406954319.1">
    <property type="nucleotide sequence ID" value="NZ_JAYMRW010000028.1"/>
</dbReference>